<sequence length="783" mass="84110">MAAVSLPARTRRLPTALVLDFSDSYTANILRLIHQIAHPDAQVPGDAAAGAQWDCTGWTDRVVVVNVDSLSWGSFEHEILPHVDCVILGPGPGTPHRQSDFSWPTRLLEQVGHRVPIFGLCLGCQGLATVHGGSVVKAAAPKHGQVSSISQTCASRPSHSLFTGVPSPFDAVQYNSLVVDPLSLPDELEVIAWTDAADGAKEVMALRHRTKPLWGVQFHPESISSSYGARILSNFFRSTLEFHDRTDCAPDLPAHVLALSTTYRPLALAEPSLEGTPIWEQRSVAVNAAEGWTPRLVFEQLIKGRSELGEVWLDSARPTGVPQLSHVFSPQATYSYSLSEHTLAVQTSAASSRTLALPPSTSFFSVVGGAQAYLKRATHVQGGSAPSSPLGFVGHVGYELKDVTLPLSRPREPRVAGEEQPGSVLAFAGCMLSYAHETASWSVSGLVCLSRSSDIDAGPATSLVEHVGLSEAQWSYWLSSVQKTLAAPPAAEAASPAPAPLPRDFTSDQSRDEYMASIERARQSIIAGDAYELCLTTQFRSSLPASSSLIADPYPLYLTLRTTNPAPYAAYLHLPLVDLTLLSTSPERFLRIDASGLASMKPIKGTARRSSDPVEDARRRDALEGDAKERAENLMIVDLIRNDLLKSCEVDSVVVEALMKVETYQTVHQLVTTVVGQLGAGVSPFEAMAKAFPPGSMTGAPKLRSLQLLDELERHVPRNAYSGVLGFLAIDGSSDWAVVIRTLVKRGRNLTLGAGGAITHLSDAAKEWEEVLTKVDAVLGRAA</sequence>
<evidence type="ECO:0000259" key="11">
    <source>
        <dbReference type="Pfam" id="PF00425"/>
    </source>
</evidence>
<accession>A0A5C5FQ54</accession>
<dbReference type="NCBIfam" id="TIGR00566">
    <property type="entry name" value="trpG_papA"/>
    <property type="match status" value="1"/>
</dbReference>
<evidence type="ECO:0000256" key="3">
    <source>
        <dbReference type="ARBA" id="ARBA00005970"/>
    </source>
</evidence>
<dbReference type="Pfam" id="PF00117">
    <property type="entry name" value="GATase"/>
    <property type="match status" value="1"/>
</dbReference>
<dbReference type="Proteomes" id="UP000311382">
    <property type="component" value="Unassembled WGS sequence"/>
</dbReference>
<dbReference type="EC" id="2.6.1.85" evidence="4"/>
<organism evidence="12 13">
    <name type="scientific">Rhodotorula diobovata</name>
    <dbReference type="NCBI Taxonomy" id="5288"/>
    <lineage>
        <taxon>Eukaryota</taxon>
        <taxon>Fungi</taxon>
        <taxon>Dikarya</taxon>
        <taxon>Basidiomycota</taxon>
        <taxon>Pucciniomycotina</taxon>
        <taxon>Microbotryomycetes</taxon>
        <taxon>Sporidiobolales</taxon>
        <taxon>Sporidiobolaceae</taxon>
        <taxon>Rhodotorula</taxon>
    </lineage>
</organism>
<comment type="catalytic activity">
    <reaction evidence="1">
        <text>chorismate + L-glutamine = 4-amino-4-deoxychorismate + L-glutamate</text>
        <dbReference type="Rhea" id="RHEA:11672"/>
        <dbReference type="ChEBI" id="CHEBI:29748"/>
        <dbReference type="ChEBI" id="CHEBI:29985"/>
        <dbReference type="ChEBI" id="CHEBI:58359"/>
        <dbReference type="ChEBI" id="CHEBI:58406"/>
        <dbReference type="EC" id="2.6.1.85"/>
    </reaction>
</comment>
<evidence type="ECO:0000256" key="4">
    <source>
        <dbReference type="ARBA" id="ARBA00013139"/>
    </source>
</evidence>
<feature type="domain" description="Glutamine amidotransferase" evidence="10">
    <location>
        <begin position="18"/>
        <end position="237"/>
    </location>
</feature>
<dbReference type="GO" id="GO:0000162">
    <property type="term" value="P:L-tryptophan biosynthetic process"/>
    <property type="evidence" value="ECO:0007669"/>
    <property type="project" value="TreeGrafter"/>
</dbReference>
<keyword evidence="6" id="KW-0289">Folate biosynthesis</keyword>
<evidence type="ECO:0000256" key="6">
    <source>
        <dbReference type="ARBA" id="ARBA00022909"/>
    </source>
</evidence>
<evidence type="ECO:0000256" key="2">
    <source>
        <dbReference type="ARBA" id="ARBA00005009"/>
    </source>
</evidence>
<dbReference type="SUPFAM" id="SSF56322">
    <property type="entry name" value="ADC synthase"/>
    <property type="match status" value="1"/>
</dbReference>
<reference evidence="12 13" key="1">
    <citation type="submission" date="2019-03" db="EMBL/GenBank/DDBJ databases">
        <title>Rhodosporidium diobovatum UCD-FST 08-225 genome sequencing, assembly, and annotation.</title>
        <authorList>
            <person name="Fakankun I.U."/>
            <person name="Fristensky B."/>
            <person name="Levin D.B."/>
        </authorList>
    </citation>
    <scope>NUCLEOTIDE SEQUENCE [LARGE SCALE GENOMIC DNA]</scope>
    <source>
        <strain evidence="12 13">UCD-FST 08-225</strain>
    </source>
</reference>
<dbReference type="STRING" id="5288.A0A5C5FQ54"/>
<evidence type="ECO:0000313" key="12">
    <source>
        <dbReference type="EMBL" id="TNY18755.1"/>
    </source>
</evidence>
<dbReference type="CDD" id="cd01743">
    <property type="entry name" value="GATase1_Anthranilate_Synthase"/>
    <property type="match status" value="1"/>
</dbReference>
<comment type="pathway">
    <text evidence="2">Cofactor biosynthesis; tetrahydrofolate biosynthesis; 4-aminobenzoate from chorismate: step 1/2.</text>
</comment>
<dbReference type="InterPro" id="IPR006221">
    <property type="entry name" value="TrpG/PapA_dom"/>
</dbReference>
<keyword evidence="7" id="KW-0315">Glutamine amidotransferase</keyword>
<dbReference type="InterPro" id="IPR019999">
    <property type="entry name" value="Anth_synth_I-like"/>
</dbReference>
<dbReference type="GO" id="GO:0046654">
    <property type="term" value="P:tetrahydrofolate biosynthetic process"/>
    <property type="evidence" value="ECO:0007669"/>
    <property type="project" value="UniProtKB-UniPathway"/>
</dbReference>
<keyword evidence="13" id="KW-1185">Reference proteome</keyword>
<dbReference type="OrthoDB" id="64220at2759"/>
<dbReference type="AlphaFoldDB" id="A0A5C5FQ54"/>
<dbReference type="UniPathway" id="UPA00077">
    <property type="reaction ID" value="UER00149"/>
</dbReference>
<name>A0A5C5FQ54_9BASI</name>
<dbReference type="Gene3D" id="3.60.120.10">
    <property type="entry name" value="Anthranilate synthase"/>
    <property type="match status" value="1"/>
</dbReference>
<evidence type="ECO:0000259" key="10">
    <source>
        <dbReference type="Pfam" id="PF00117"/>
    </source>
</evidence>
<dbReference type="Gene3D" id="3.40.50.880">
    <property type="match status" value="1"/>
</dbReference>
<dbReference type="EMBL" id="SOZI01000123">
    <property type="protein sequence ID" value="TNY18755.1"/>
    <property type="molecule type" value="Genomic_DNA"/>
</dbReference>
<evidence type="ECO:0000256" key="7">
    <source>
        <dbReference type="ARBA" id="ARBA00022962"/>
    </source>
</evidence>
<dbReference type="InterPro" id="IPR029062">
    <property type="entry name" value="Class_I_gatase-like"/>
</dbReference>
<dbReference type="GO" id="GO:0046656">
    <property type="term" value="P:folic acid biosynthetic process"/>
    <property type="evidence" value="ECO:0007669"/>
    <property type="project" value="UniProtKB-KW"/>
</dbReference>
<comment type="similarity">
    <text evidence="3">In the C-terminal section; belongs to the anthranilate synthase component I family.</text>
</comment>
<evidence type="ECO:0000313" key="13">
    <source>
        <dbReference type="Proteomes" id="UP000311382"/>
    </source>
</evidence>
<dbReference type="PANTHER" id="PTHR11236">
    <property type="entry name" value="AMINOBENZOATE/ANTHRANILATE SYNTHASE"/>
    <property type="match status" value="1"/>
</dbReference>
<evidence type="ECO:0000256" key="1">
    <source>
        <dbReference type="ARBA" id="ARBA00001000"/>
    </source>
</evidence>
<evidence type="ECO:0000256" key="9">
    <source>
        <dbReference type="ARBA" id="ARBA00031904"/>
    </source>
</evidence>
<dbReference type="GO" id="GO:0005737">
    <property type="term" value="C:cytoplasm"/>
    <property type="evidence" value="ECO:0007669"/>
    <property type="project" value="TreeGrafter"/>
</dbReference>
<dbReference type="PROSITE" id="PS51273">
    <property type="entry name" value="GATASE_TYPE_1"/>
    <property type="match status" value="1"/>
</dbReference>
<dbReference type="GO" id="GO:0008153">
    <property type="term" value="P:4-aminobenzoate biosynthetic process"/>
    <property type="evidence" value="ECO:0007669"/>
    <property type="project" value="TreeGrafter"/>
</dbReference>
<gene>
    <name evidence="12" type="ORF">DMC30DRAFT_367643</name>
</gene>
<dbReference type="SUPFAM" id="SSF52317">
    <property type="entry name" value="Class I glutamine amidotransferase-like"/>
    <property type="match status" value="1"/>
</dbReference>
<evidence type="ECO:0000256" key="8">
    <source>
        <dbReference type="ARBA" id="ARBA00031329"/>
    </source>
</evidence>
<comment type="caution">
    <text evidence="12">The sequence shown here is derived from an EMBL/GenBank/DDBJ whole genome shotgun (WGS) entry which is preliminary data.</text>
</comment>
<dbReference type="InterPro" id="IPR017926">
    <property type="entry name" value="GATASE"/>
</dbReference>
<dbReference type="InterPro" id="IPR005801">
    <property type="entry name" value="ADC_synthase"/>
</dbReference>
<dbReference type="GO" id="GO:0046820">
    <property type="term" value="F:4-amino-4-deoxychorismate synthase activity"/>
    <property type="evidence" value="ECO:0007669"/>
    <property type="project" value="UniProtKB-EC"/>
</dbReference>
<keyword evidence="5" id="KW-0808">Transferase</keyword>
<dbReference type="PRINTS" id="PR00095">
    <property type="entry name" value="ANTSNTHASEI"/>
</dbReference>
<feature type="domain" description="Chorismate-utilising enzyme C-terminal" evidence="11">
    <location>
        <begin position="511"/>
        <end position="774"/>
    </location>
</feature>
<dbReference type="Pfam" id="PF00425">
    <property type="entry name" value="Chorismate_bind"/>
    <property type="match status" value="1"/>
</dbReference>
<dbReference type="InterPro" id="IPR015890">
    <property type="entry name" value="Chorismate_C"/>
</dbReference>
<proteinExistence type="inferred from homology"/>
<dbReference type="PANTHER" id="PTHR11236:SF18">
    <property type="entry name" value="AMINODEOXYCHORISMATE SYNTHASE"/>
    <property type="match status" value="1"/>
</dbReference>
<protein>
    <recommendedName>
        <fullName evidence="4">aminodeoxychorismate synthase</fullName>
        <ecNumber evidence="4">2.6.1.85</ecNumber>
    </recommendedName>
    <alternativeName>
        <fullName evidence="8">Para-aminobenzoate synthase</fullName>
    </alternativeName>
    <alternativeName>
        <fullName evidence="9">p-aminobenzoic acid synthase</fullName>
    </alternativeName>
</protein>
<evidence type="ECO:0000256" key="5">
    <source>
        <dbReference type="ARBA" id="ARBA00022679"/>
    </source>
</evidence>